<keyword evidence="6 7" id="KW-0961">Cell wall biogenesis/degradation</keyword>
<dbReference type="SUPFAM" id="SSF141523">
    <property type="entry name" value="L,D-transpeptidase catalytic domain-like"/>
    <property type="match status" value="1"/>
</dbReference>
<dbReference type="PROSITE" id="PS52029">
    <property type="entry name" value="LD_TPASE"/>
    <property type="match status" value="1"/>
</dbReference>
<evidence type="ECO:0000313" key="9">
    <source>
        <dbReference type="EMBL" id="ENU25599.1"/>
    </source>
</evidence>
<name>A0ABP2TTI3_9GAMM</name>
<keyword evidence="3" id="KW-0808">Transferase</keyword>
<evidence type="ECO:0000256" key="6">
    <source>
        <dbReference type="ARBA" id="ARBA00023316"/>
    </source>
</evidence>
<evidence type="ECO:0000256" key="4">
    <source>
        <dbReference type="ARBA" id="ARBA00022960"/>
    </source>
</evidence>
<dbReference type="PANTHER" id="PTHR36699:SF1">
    <property type="entry name" value="L,D-TRANSPEPTIDASE YAFK-RELATED"/>
    <property type="match status" value="1"/>
</dbReference>
<reference evidence="10" key="1">
    <citation type="submission" date="2013-02" db="EMBL/GenBank/DDBJ databases">
        <title>The Genome Sequence of Acinetobacter sp. NIPH 236.</title>
        <authorList>
            <consortium name="The Broad Institute Genome Sequencing Platform"/>
            <consortium name="The Broad Institute Genome Sequencing Center for Infectious Disease"/>
            <person name="Cerqueira G."/>
            <person name="Feldgarden M."/>
            <person name="Courvalin P."/>
            <person name="Perichon B."/>
            <person name="Grillot-Courvalin C."/>
            <person name="Clermont D."/>
            <person name="Rocha E."/>
            <person name="Yoon E.-J."/>
            <person name="Nemec A."/>
            <person name="Walker B."/>
            <person name="Young S.K."/>
            <person name="Zeng Q."/>
            <person name="Gargeya S."/>
            <person name="Fitzgerald M."/>
            <person name="Haas B."/>
            <person name="Abouelleil A."/>
            <person name="Alvarado L."/>
            <person name="Arachchi H.M."/>
            <person name="Berlin A.M."/>
            <person name="Chapman S.B."/>
            <person name="Dewar J."/>
            <person name="Goldberg J."/>
            <person name="Griggs A."/>
            <person name="Gujja S."/>
            <person name="Hansen M."/>
            <person name="Howarth C."/>
            <person name="Imamovic A."/>
            <person name="Larimer J."/>
            <person name="McCowan C."/>
            <person name="Murphy C."/>
            <person name="Neiman D."/>
            <person name="Pearson M."/>
            <person name="Priest M."/>
            <person name="Roberts A."/>
            <person name="Saif S."/>
            <person name="Shea T."/>
            <person name="Sisk P."/>
            <person name="Sykes S."/>
            <person name="Wortman J."/>
            <person name="Nusbaum C."/>
            <person name="Birren B."/>
        </authorList>
    </citation>
    <scope>NUCLEOTIDE SEQUENCE [LARGE SCALE GENOMIC DNA]</scope>
    <source>
        <strain evidence="10">NIPH 236</strain>
    </source>
</reference>
<dbReference type="Pfam" id="PF03734">
    <property type="entry name" value="YkuD"/>
    <property type="match status" value="1"/>
</dbReference>
<feature type="domain" description="L,D-TPase catalytic" evidence="8">
    <location>
        <begin position="53"/>
        <end position="193"/>
    </location>
</feature>
<dbReference type="PANTHER" id="PTHR36699">
    <property type="entry name" value="LD-TRANSPEPTIDASE"/>
    <property type="match status" value="1"/>
</dbReference>
<keyword evidence="10" id="KW-1185">Reference proteome</keyword>
<evidence type="ECO:0000256" key="1">
    <source>
        <dbReference type="ARBA" id="ARBA00004752"/>
    </source>
</evidence>
<keyword evidence="5 7" id="KW-0573">Peptidoglycan synthesis</keyword>
<reference evidence="9 10" key="2">
    <citation type="journal article" date="2016" name="Int. J. Syst. Evol. Microbiol.">
        <title>Taxonomy of haemolytic and/or proteolytic strains of the genus Acinetobacter with the proposal of Acinetobacter courvalinii sp. nov. (genomic species 14 sensu Bouvet &amp; Jeanjean), Acinetobacter dispersus sp. nov. (genomic species 17), Acinetobacter modestus sp. nov., Acinetobacter proteolyticus sp. nov. and Acinetobacter vivianii sp. nov.</title>
        <authorList>
            <person name="Nemec A."/>
            <person name="Radolfova-Krizova L."/>
            <person name="Maixnerova M."/>
            <person name="Vrestiakova E."/>
            <person name="Jezek P."/>
            <person name="Sedo O."/>
        </authorList>
    </citation>
    <scope>NUCLEOTIDE SEQUENCE [LARGE SCALE GENOMIC DNA]</scope>
    <source>
        <strain evidence="9 10">NIPH 236</strain>
    </source>
</reference>
<evidence type="ECO:0000256" key="3">
    <source>
        <dbReference type="ARBA" id="ARBA00022679"/>
    </source>
</evidence>
<evidence type="ECO:0000256" key="5">
    <source>
        <dbReference type="ARBA" id="ARBA00022984"/>
    </source>
</evidence>
<evidence type="ECO:0000256" key="2">
    <source>
        <dbReference type="ARBA" id="ARBA00005992"/>
    </source>
</evidence>
<dbReference type="InterPro" id="IPR038063">
    <property type="entry name" value="Transpep_catalytic_dom"/>
</dbReference>
<comment type="caution">
    <text evidence="9">The sequence shown here is derived from an EMBL/GenBank/DDBJ whole genome shotgun (WGS) entry which is preliminary data.</text>
</comment>
<evidence type="ECO:0000256" key="7">
    <source>
        <dbReference type="PROSITE-ProRule" id="PRU01373"/>
    </source>
</evidence>
<evidence type="ECO:0000313" key="10">
    <source>
        <dbReference type="Proteomes" id="UP000013190"/>
    </source>
</evidence>
<organism evidence="9 10">
    <name type="scientific">Acinetobacter modestus</name>
    <dbReference type="NCBI Taxonomy" id="1776740"/>
    <lineage>
        <taxon>Bacteria</taxon>
        <taxon>Pseudomonadati</taxon>
        <taxon>Pseudomonadota</taxon>
        <taxon>Gammaproteobacteria</taxon>
        <taxon>Moraxellales</taxon>
        <taxon>Moraxellaceae</taxon>
        <taxon>Acinetobacter</taxon>
    </lineage>
</organism>
<dbReference type="InterPro" id="IPR005490">
    <property type="entry name" value="LD_TPept_cat_dom"/>
</dbReference>
<dbReference type="CDD" id="cd16913">
    <property type="entry name" value="YkuD_like"/>
    <property type="match status" value="1"/>
</dbReference>
<comment type="pathway">
    <text evidence="1 7">Cell wall biogenesis; peptidoglycan biosynthesis.</text>
</comment>
<keyword evidence="4 7" id="KW-0133">Cell shape</keyword>
<gene>
    <name evidence="9" type="ORF">F992_03343</name>
</gene>
<protein>
    <recommendedName>
        <fullName evidence="8">L,D-TPase catalytic domain-containing protein</fullName>
    </recommendedName>
</protein>
<feature type="active site" description="Proton donor/acceptor" evidence="7">
    <location>
        <position position="143"/>
    </location>
</feature>
<accession>A0ABP2TTI3</accession>
<sequence length="194" mass="22053">MMKLRFVVGFIILILFSGLAFYQYGKFLPTFTPTHEPLSAQVIQQLNETKPVTSIEVFKSQRLLQLKHQDEVIRSYPIRLGFNPIGHKQFEGDGKTPEGTYSIDWRNSQSAYYKSLHISYPNQNDLAFAKQQHQSTGGDVMIHGTVPTWAASLPSSATYMPRKDWTLGCIAVTNSDMDEIWALVSNYIKINIHP</sequence>
<proteinExistence type="inferred from homology"/>
<feature type="active site" description="Nucleophile" evidence="7">
    <location>
        <position position="169"/>
    </location>
</feature>
<evidence type="ECO:0000259" key="8">
    <source>
        <dbReference type="PROSITE" id="PS52029"/>
    </source>
</evidence>
<dbReference type="Proteomes" id="UP000013190">
    <property type="component" value="Unassembled WGS sequence"/>
</dbReference>
<dbReference type="Gene3D" id="2.40.440.10">
    <property type="entry name" value="L,D-transpeptidase catalytic domain-like"/>
    <property type="match status" value="1"/>
</dbReference>
<comment type="similarity">
    <text evidence="2">Belongs to the YkuD family.</text>
</comment>
<dbReference type="EMBL" id="APOJ01000032">
    <property type="protein sequence ID" value="ENU25599.1"/>
    <property type="molecule type" value="Genomic_DNA"/>
</dbReference>